<proteinExistence type="predicted"/>
<dbReference type="Gene3D" id="3.10.310.50">
    <property type="match status" value="1"/>
</dbReference>
<dbReference type="PROSITE" id="PS51257">
    <property type="entry name" value="PROKAR_LIPOPROTEIN"/>
    <property type="match status" value="1"/>
</dbReference>
<accession>A0A842HRY2</accession>
<feature type="chain" id="PRO_5032788064" evidence="1">
    <location>
        <begin position="24"/>
        <end position="169"/>
    </location>
</feature>
<evidence type="ECO:0000313" key="3">
    <source>
        <dbReference type="EMBL" id="MBC2776588.1"/>
    </source>
</evidence>
<organism evidence="3 4">
    <name type="scientific">Parasphingopyxis marina</name>
    <dbReference type="NCBI Taxonomy" id="2761622"/>
    <lineage>
        <taxon>Bacteria</taxon>
        <taxon>Pseudomonadati</taxon>
        <taxon>Pseudomonadota</taxon>
        <taxon>Alphaproteobacteria</taxon>
        <taxon>Sphingomonadales</taxon>
        <taxon>Sphingomonadaceae</taxon>
        <taxon>Parasphingopyxis</taxon>
    </lineage>
</organism>
<evidence type="ECO:0000259" key="2">
    <source>
        <dbReference type="Pfam" id="PF04536"/>
    </source>
</evidence>
<name>A0A842HRY2_9SPHN</name>
<comment type="caution">
    <text evidence="3">The sequence shown here is derived from an EMBL/GenBank/DDBJ whole genome shotgun (WGS) entry which is preliminary data.</text>
</comment>
<reference evidence="3 4" key="1">
    <citation type="submission" date="2020-08" db="EMBL/GenBank/DDBJ databases">
        <title>Draft genome sequence of Parasphingopyxis sp. GrpM-11.</title>
        <authorList>
            <person name="Oh J."/>
            <person name="Roh D.-H."/>
        </authorList>
    </citation>
    <scope>NUCLEOTIDE SEQUENCE [LARGE SCALE GENOMIC DNA]</scope>
    <source>
        <strain evidence="3 4">GrpM-11</strain>
    </source>
</reference>
<protein>
    <submittedName>
        <fullName evidence="3">TPM domain-containing protein</fullName>
    </submittedName>
</protein>
<dbReference type="InterPro" id="IPR007621">
    <property type="entry name" value="TPM_dom"/>
</dbReference>
<gene>
    <name evidence="3" type="ORF">H6P80_03025</name>
</gene>
<feature type="signal peptide" evidence="1">
    <location>
        <begin position="1"/>
        <end position="23"/>
    </location>
</feature>
<keyword evidence="4" id="KW-1185">Reference proteome</keyword>
<keyword evidence="1" id="KW-0732">Signal</keyword>
<dbReference type="AlphaFoldDB" id="A0A842HRY2"/>
<dbReference type="Proteomes" id="UP000564378">
    <property type="component" value="Unassembled WGS sequence"/>
</dbReference>
<dbReference type="RefSeq" id="WP_185799860.1">
    <property type="nucleotide sequence ID" value="NZ_JACJVJ010000001.1"/>
</dbReference>
<sequence length="169" mass="17549">MAIRTRPAAAIALAMLLALGACGGSETDSGEAAEQVAQPYPPATYIDDTALFDEALQAELGERLAALHAATGHELRVATMLTLDGRPVDEVAQAYITERGIGQSGALLLIAMADEELGLVPAPGAEPWLDPAFRTEAEALITAHFDDNDMPGGIRAALDAVEARLASAE</sequence>
<dbReference type="Pfam" id="PF04536">
    <property type="entry name" value="TPM_phosphatase"/>
    <property type="match status" value="1"/>
</dbReference>
<feature type="domain" description="TPM" evidence="2">
    <location>
        <begin position="46"/>
        <end position="163"/>
    </location>
</feature>
<dbReference type="EMBL" id="JACJVJ010000001">
    <property type="protein sequence ID" value="MBC2776588.1"/>
    <property type="molecule type" value="Genomic_DNA"/>
</dbReference>
<evidence type="ECO:0000313" key="4">
    <source>
        <dbReference type="Proteomes" id="UP000564378"/>
    </source>
</evidence>
<evidence type="ECO:0000256" key="1">
    <source>
        <dbReference type="SAM" id="SignalP"/>
    </source>
</evidence>